<dbReference type="InterPro" id="IPR009057">
    <property type="entry name" value="Homeodomain-like_sf"/>
</dbReference>
<sequence length="164" mass="18312">MPLLKTEKRRQEIVEAAASHLIEHGFQSSGLRAIAKSSGVSDRMIMYYFATKDDLVSAALEMIGDGFAAGMDSAMPEGNATPNQILETLSQTMQSDEAQAIMRLWFEIIGLAMRGQEPYRKTASLLLTRSEEQIRNKLRSNQKHRAREVLNALEGRVMVSLLLD</sequence>
<dbReference type="InterPro" id="IPR050109">
    <property type="entry name" value="HTH-type_TetR-like_transc_reg"/>
</dbReference>
<name>A0A0R2S805_9GAMM</name>
<gene>
    <name evidence="4" type="ORF">ABR69_04530</name>
</gene>
<feature type="domain" description="HTH tetR-type" evidence="3">
    <location>
        <begin position="7"/>
        <end position="67"/>
    </location>
</feature>
<evidence type="ECO:0000256" key="2">
    <source>
        <dbReference type="PROSITE-ProRule" id="PRU00335"/>
    </source>
</evidence>
<dbReference type="Proteomes" id="UP000051934">
    <property type="component" value="Unassembled WGS sequence"/>
</dbReference>
<evidence type="ECO:0000256" key="1">
    <source>
        <dbReference type="ARBA" id="ARBA00023125"/>
    </source>
</evidence>
<accession>A0A0R2S805</accession>
<dbReference type="Pfam" id="PF00440">
    <property type="entry name" value="TetR_N"/>
    <property type="match status" value="1"/>
</dbReference>
<evidence type="ECO:0000313" key="5">
    <source>
        <dbReference type="Proteomes" id="UP000051934"/>
    </source>
</evidence>
<dbReference type="EMBL" id="LIBB01000257">
    <property type="protein sequence ID" value="KRO71012.1"/>
    <property type="molecule type" value="Genomic_DNA"/>
</dbReference>
<dbReference type="PANTHER" id="PTHR30055">
    <property type="entry name" value="HTH-TYPE TRANSCRIPTIONAL REGULATOR RUTR"/>
    <property type="match status" value="1"/>
</dbReference>
<comment type="caution">
    <text evidence="4">The sequence shown here is derived from an EMBL/GenBank/DDBJ whole genome shotgun (WGS) entry which is preliminary data.</text>
</comment>
<feature type="DNA-binding region" description="H-T-H motif" evidence="2">
    <location>
        <begin position="30"/>
        <end position="49"/>
    </location>
</feature>
<dbReference type="SUPFAM" id="SSF46689">
    <property type="entry name" value="Homeodomain-like"/>
    <property type="match status" value="1"/>
</dbReference>
<dbReference type="PRINTS" id="PR00455">
    <property type="entry name" value="HTHTETR"/>
</dbReference>
<dbReference type="PROSITE" id="PS50977">
    <property type="entry name" value="HTH_TETR_2"/>
    <property type="match status" value="1"/>
</dbReference>
<protein>
    <recommendedName>
        <fullName evidence="3">HTH tetR-type domain-containing protein</fullName>
    </recommendedName>
</protein>
<dbReference type="GO" id="GO:0003677">
    <property type="term" value="F:DNA binding"/>
    <property type="evidence" value="ECO:0007669"/>
    <property type="project" value="UniProtKB-UniRule"/>
</dbReference>
<reference evidence="4 5" key="1">
    <citation type="submission" date="2015-10" db="EMBL/GenBank/DDBJ databases">
        <title>Metagenome-Assembled Genomes uncover a global brackish microbiome.</title>
        <authorList>
            <person name="Hugerth L.W."/>
            <person name="Larsson J."/>
            <person name="Alneberg J."/>
            <person name="Lindh M.V."/>
            <person name="Legrand C."/>
            <person name="Pinhassi J."/>
            <person name="Andersson A.F."/>
        </authorList>
    </citation>
    <scope>NUCLEOTIDE SEQUENCE [LARGE SCALE GENOMIC DNA]</scope>
    <source>
        <strain evidence="4">BACL4 MAG-120507-bin80</strain>
    </source>
</reference>
<dbReference type="AlphaFoldDB" id="A0A0R2S805"/>
<keyword evidence="1 2" id="KW-0238">DNA-binding</keyword>
<proteinExistence type="predicted"/>
<evidence type="ECO:0000259" key="3">
    <source>
        <dbReference type="PROSITE" id="PS50977"/>
    </source>
</evidence>
<organism evidence="4 5">
    <name type="scientific">OM182 bacterium BACL3 MAG-120507-bin80</name>
    <dbReference type="NCBI Taxonomy" id="1655577"/>
    <lineage>
        <taxon>Bacteria</taxon>
        <taxon>Pseudomonadati</taxon>
        <taxon>Pseudomonadota</taxon>
        <taxon>Gammaproteobacteria</taxon>
        <taxon>OMG group</taxon>
        <taxon>OM182 clade</taxon>
    </lineage>
</organism>
<dbReference type="InterPro" id="IPR001647">
    <property type="entry name" value="HTH_TetR"/>
</dbReference>
<evidence type="ECO:0000313" key="4">
    <source>
        <dbReference type="EMBL" id="KRO71012.1"/>
    </source>
</evidence>
<dbReference type="Gene3D" id="1.10.357.10">
    <property type="entry name" value="Tetracycline Repressor, domain 2"/>
    <property type="match status" value="1"/>
</dbReference>